<evidence type="ECO:0000313" key="7">
    <source>
        <dbReference type="EMBL" id="SVB04305.1"/>
    </source>
</evidence>
<dbReference type="SMART" id="SM00228">
    <property type="entry name" value="PDZ"/>
    <property type="match status" value="1"/>
</dbReference>
<dbReference type="GO" id="GO:0007165">
    <property type="term" value="P:signal transduction"/>
    <property type="evidence" value="ECO:0007669"/>
    <property type="project" value="TreeGrafter"/>
</dbReference>
<dbReference type="GO" id="GO:0006508">
    <property type="term" value="P:proteolysis"/>
    <property type="evidence" value="ECO:0007669"/>
    <property type="project" value="UniProtKB-KW"/>
</dbReference>
<feature type="domain" description="PDZ" evidence="6">
    <location>
        <begin position="245"/>
        <end position="315"/>
    </location>
</feature>
<dbReference type="InterPro" id="IPR036034">
    <property type="entry name" value="PDZ_sf"/>
</dbReference>
<dbReference type="CDD" id="cd07560">
    <property type="entry name" value="Peptidase_S41_CPP"/>
    <property type="match status" value="1"/>
</dbReference>
<evidence type="ECO:0000256" key="4">
    <source>
        <dbReference type="ARBA" id="ARBA00022825"/>
    </source>
</evidence>
<name>A0A382ARZ6_9ZZZZ</name>
<dbReference type="SUPFAM" id="SSF52096">
    <property type="entry name" value="ClpP/crotonase"/>
    <property type="match status" value="1"/>
</dbReference>
<dbReference type="EMBL" id="UINC01026588">
    <property type="protein sequence ID" value="SVB04305.1"/>
    <property type="molecule type" value="Genomic_DNA"/>
</dbReference>
<dbReference type="AlphaFoldDB" id="A0A382ARZ6"/>
<accession>A0A382ARZ6</accession>
<dbReference type="SMART" id="SM00245">
    <property type="entry name" value="TSPc"/>
    <property type="match status" value="1"/>
</dbReference>
<dbReference type="InterPro" id="IPR029045">
    <property type="entry name" value="ClpP/crotonase-like_dom_sf"/>
</dbReference>
<gene>
    <name evidence="7" type="ORF">METZ01_LOCUS157159</name>
</gene>
<organism evidence="7">
    <name type="scientific">marine metagenome</name>
    <dbReference type="NCBI Taxonomy" id="408172"/>
    <lineage>
        <taxon>unclassified sequences</taxon>
        <taxon>metagenomes</taxon>
        <taxon>ecological metagenomes</taxon>
    </lineage>
</organism>
<protein>
    <recommendedName>
        <fullName evidence="6">PDZ domain-containing protein</fullName>
    </recommendedName>
</protein>
<dbReference type="FunFam" id="3.90.226.10:FF:000090">
    <property type="entry name" value="Tail-specific protease"/>
    <property type="match status" value="1"/>
</dbReference>
<dbReference type="Pfam" id="PF11818">
    <property type="entry name" value="DUF3340"/>
    <property type="match status" value="1"/>
</dbReference>
<dbReference type="InterPro" id="IPR005151">
    <property type="entry name" value="Tail-specific_protease"/>
</dbReference>
<dbReference type="PANTHER" id="PTHR32060:SF22">
    <property type="entry name" value="CARBOXYL-TERMINAL-PROCESSING PEPTIDASE 3, CHLOROPLASTIC"/>
    <property type="match status" value="1"/>
</dbReference>
<dbReference type="PANTHER" id="PTHR32060">
    <property type="entry name" value="TAIL-SPECIFIC PROTEASE"/>
    <property type="match status" value="1"/>
</dbReference>
<keyword evidence="4" id="KW-0720">Serine protease</keyword>
<dbReference type="InterPro" id="IPR040573">
    <property type="entry name" value="TSP_N"/>
</dbReference>
<dbReference type="InterPro" id="IPR001478">
    <property type="entry name" value="PDZ"/>
</dbReference>
<dbReference type="GO" id="GO:0008236">
    <property type="term" value="F:serine-type peptidase activity"/>
    <property type="evidence" value="ECO:0007669"/>
    <property type="project" value="UniProtKB-KW"/>
</dbReference>
<dbReference type="CDD" id="cd06782">
    <property type="entry name" value="cpPDZ_CPP-like"/>
    <property type="match status" value="1"/>
</dbReference>
<evidence type="ECO:0000256" key="5">
    <source>
        <dbReference type="SAM" id="MobiDB-lite"/>
    </source>
</evidence>
<reference evidence="7" key="1">
    <citation type="submission" date="2018-05" db="EMBL/GenBank/DDBJ databases">
        <authorList>
            <person name="Lanie J.A."/>
            <person name="Ng W.-L."/>
            <person name="Kazmierczak K.M."/>
            <person name="Andrzejewski T.M."/>
            <person name="Davidsen T.M."/>
            <person name="Wayne K.J."/>
            <person name="Tettelin H."/>
            <person name="Glass J.I."/>
            <person name="Rusch D."/>
            <person name="Podicherti R."/>
            <person name="Tsui H.-C.T."/>
            <person name="Winkler M.E."/>
        </authorList>
    </citation>
    <scope>NUCLEOTIDE SEQUENCE</scope>
</reference>
<comment type="similarity">
    <text evidence="1">Belongs to the peptidase S41A family.</text>
</comment>
<evidence type="ECO:0000256" key="2">
    <source>
        <dbReference type="ARBA" id="ARBA00022670"/>
    </source>
</evidence>
<dbReference type="GO" id="GO:0004175">
    <property type="term" value="F:endopeptidase activity"/>
    <property type="evidence" value="ECO:0007669"/>
    <property type="project" value="TreeGrafter"/>
</dbReference>
<sequence>MYFNFSYSEFTLENLLMKFNKFLPLSLTVLFLLLPAFLTAKEETQKLTGSIVKSIVEQFVSMHYSQKPLNDEMSTKIFSHYMNRLDPAHYYFLASDINEFRVYETRIDDMLHSGDVKLALDIFERFKTRLSERLAMMEEFLSEDFDFTRDAKWTLDRSNLPYPESSEAAREIWRTKIKFDLLTLKLADTGIKEGKERLMKRVRGLWKDYSQYENDDVIALLLNSMAAAFDPHSSYLAAQELKNFDISIKLSLEGIGAVLRWEDGYTVVNSIVPGGAASRHGKLKSEDRIIAVAQGEQAFESVIDMRLNDVVQLIRGKRGTKVGLQILRKTKKGFDTLKYFIVRDKIVLKDGEARAEIFDHEFTQQNKNEKKLYRIGVIKLPSFYIDFNDRRKNPKNYKSSSRDVKEHLKRFVKNNVDGVILDLRSNGGGGLDEAINMAGLFIGHNPVVIVRQSGGRRITVHRSRERQVYDGPLIIMLNRYSASASEILAGAMHDYQRAILVGDTTTFGKGTVQNIFQLPEGYGALKVTIAQFYRVSGWSTQHRGVESSVVLPSLNNVREIGESTLDNALPWRAIDAVTYSVKGNLNKDIPVLKNFSSQRLENSEYFKKIGQDIQEYLTNVKPLGYTSILKMQQDDMKRKTQRNLELASATERDDEDVPSETTQNETETVINRDDYINESMAILTDYITLQQQAKKDE</sequence>
<dbReference type="Gene3D" id="2.30.42.10">
    <property type="match status" value="1"/>
</dbReference>
<dbReference type="Pfam" id="PF03572">
    <property type="entry name" value="Peptidase_S41"/>
    <property type="match status" value="1"/>
</dbReference>
<dbReference type="Gene3D" id="3.90.226.10">
    <property type="entry name" value="2-enoyl-CoA Hydratase, Chain A, domain 1"/>
    <property type="match status" value="1"/>
</dbReference>
<keyword evidence="2" id="KW-0645">Protease</keyword>
<dbReference type="Pfam" id="PF17804">
    <property type="entry name" value="TSP_NTD"/>
    <property type="match status" value="1"/>
</dbReference>
<proteinExistence type="inferred from homology"/>
<feature type="region of interest" description="Disordered" evidence="5">
    <location>
        <begin position="646"/>
        <end position="666"/>
    </location>
</feature>
<dbReference type="SUPFAM" id="SSF50156">
    <property type="entry name" value="PDZ domain-like"/>
    <property type="match status" value="1"/>
</dbReference>
<dbReference type="PROSITE" id="PS50106">
    <property type="entry name" value="PDZ"/>
    <property type="match status" value="1"/>
</dbReference>
<dbReference type="InterPro" id="IPR020992">
    <property type="entry name" value="Tail_Prtase_C"/>
</dbReference>
<dbReference type="Pfam" id="PF00595">
    <property type="entry name" value="PDZ"/>
    <property type="match status" value="1"/>
</dbReference>
<evidence type="ECO:0000259" key="6">
    <source>
        <dbReference type="PROSITE" id="PS50106"/>
    </source>
</evidence>
<keyword evidence="3" id="KW-0378">Hydrolase</keyword>
<dbReference type="NCBIfam" id="TIGR00225">
    <property type="entry name" value="prc"/>
    <property type="match status" value="1"/>
</dbReference>
<dbReference type="GO" id="GO:0030288">
    <property type="term" value="C:outer membrane-bounded periplasmic space"/>
    <property type="evidence" value="ECO:0007669"/>
    <property type="project" value="TreeGrafter"/>
</dbReference>
<evidence type="ECO:0000256" key="3">
    <source>
        <dbReference type="ARBA" id="ARBA00022801"/>
    </source>
</evidence>
<evidence type="ECO:0000256" key="1">
    <source>
        <dbReference type="ARBA" id="ARBA00009179"/>
    </source>
</evidence>
<dbReference type="InterPro" id="IPR004447">
    <property type="entry name" value="Peptidase_S41A"/>
</dbReference>